<evidence type="ECO:0000313" key="2">
    <source>
        <dbReference type="Proteomes" id="UP001201812"/>
    </source>
</evidence>
<keyword evidence="2" id="KW-1185">Reference proteome</keyword>
<name>A0AAD4R1R0_9BILA</name>
<protein>
    <submittedName>
        <fullName evidence="1">Uncharacterized protein</fullName>
    </submittedName>
</protein>
<gene>
    <name evidence="1" type="ORF">DdX_14446</name>
</gene>
<dbReference type="Proteomes" id="UP001201812">
    <property type="component" value="Unassembled WGS sequence"/>
</dbReference>
<reference evidence="1" key="1">
    <citation type="submission" date="2022-01" db="EMBL/GenBank/DDBJ databases">
        <title>Genome Sequence Resource for Two Populations of Ditylenchus destructor, the Migratory Endoparasitic Phytonematode.</title>
        <authorList>
            <person name="Zhang H."/>
            <person name="Lin R."/>
            <person name="Xie B."/>
        </authorList>
    </citation>
    <scope>NUCLEOTIDE SEQUENCE</scope>
    <source>
        <strain evidence="1">BazhouSP</strain>
    </source>
</reference>
<sequence>MSTGLQLLIDRAAQRLSSFLDDKDLILQLDRTLVENISDPANLANQIILMKFPSSSNQTLLIEFNSYDLRAQALRNGKFLQNNQFNGKHAIFVNPDLTVRQRLLKEATQATKQCIELARTQYPTLLPSEKLIIVGFDLLAKKDVKNEKAVKYTVYKTKLLQIGKDSNHAPYAVNSDKYKKLFDSISYKEKGNR</sequence>
<dbReference type="EMBL" id="JAKKPZ010000071">
    <property type="protein sequence ID" value="KAI1704205.1"/>
    <property type="molecule type" value="Genomic_DNA"/>
</dbReference>
<comment type="caution">
    <text evidence="1">The sequence shown here is derived from an EMBL/GenBank/DDBJ whole genome shotgun (WGS) entry which is preliminary data.</text>
</comment>
<evidence type="ECO:0000313" key="1">
    <source>
        <dbReference type="EMBL" id="KAI1704205.1"/>
    </source>
</evidence>
<proteinExistence type="predicted"/>
<dbReference type="AlphaFoldDB" id="A0AAD4R1R0"/>
<accession>A0AAD4R1R0</accession>
<organism evidence="1 2">
    <name type="scientific">Ditylenchus destructor</name>
    <dbReference type="NCBI Taxonomy" id="166010"/>
    <lineage>
        <taxon>Eukaryota</taxon>
        <taxon>Metazoa</taxon>
        <taxon>Ecdysozoa</taxon>
        <taxon>Nematoda</taxon>
        <taxon>Chromadorea</taxon>
        <taxon>Rhabditida</taxon>
        <taxon>Tylenchina</taxon>
        <taxon>Tylenchomorpha</taxon>
        <taxon>Sphaerularioidea</taxon>
        <taxon>Anguinidae</taxon>
        <taxon>Anguininae</taxon>
        <taxon>Ditylenchus</taxon>
    </lineage>
</organism>